<evidence type="ECO:0000313" key="4">
    <source>
        <dbReference type="EMBL" id="CAB4903351.1"/>
    </source>
</evidence>
<name>A0A6J7G5L4_9ZZZZ</name>
<evidence type="ECO:0000259" key="1">
    <source>
        <dbReference type="Pfam" id="PF03551"/>
    </source>
</evidence>
<evidence type="ECO:0000313" key="2">
    <source>
        <dbReference type="EMBL" id="CAB4745996.1"/>
    </source>
</evidence>
<dbReference type="InterPro" id="IPR005149">
    <property type="entry name" value="Tscrpt_reg_PadR_N"/>
</dbReference>
<reference evidence="4" key="1">
    <citation type="submission" date="2020-05" db="EMBL/GenBank/DDBJ databases">
        <authorList>
            <person name="Chiriac C."/>
            <person name="Salcher M."/>
            <person name="Ghai R."/>
            <person name="Kavagutti S V."/>
        </authorList>
    </citation>
    <scope>NUCLEOTIDE SEQUENCE</scope>
</reference>
<dbReference type="InterPro" id="IPR036390">
    <property type="entry name" value="WH_DNA-bd_sf"/>
</dbReference>
<evidence type="ECO:0000313" key="3">
    <source>
        <dbReference type="EMBL" id="CAB4827056.1"/>
    </source>
</evidence>
<dbReference type="Gene3D" id="1.10.10.10">
    <property type="entry name" value="Winged helix-like DNA-binding domain superfamily/Winged helix DNA-binding domain"/>
    <property type="match status" value="1"/>
</dbReference>
<dbReference type="InterPro" id="IPR036388">
    <property type="entry name" value="WH-like_DNA-bd_sf"/>
</dbReference>
<gene>
    <name evidence="2" type="ORF">UFOPK2754_01512</name>
    <name evidence="3" type="ORF">UFOPK3139_01101</name>
    <name evidence="4" type="ORF">UFOPK3543_00990</name>
    <name evidence="5" type="ORF">UFOPK3967_00561</name>
</gene>
<dbReference type="PANTHER" id="PTHR43252:SF4">
    <property type="entry name" value="TRANSCRIPTIONAL REGULATORY PROTEIN"/>
    <property type="match status" value="1"/>
</dbReference>
<dbReference type="EMBL" id="CAFBMH010000026">
    <property type="protein sequence ID" value="CAB4903351.1"/>
    <property type="molecule type" value="Genomic_DNA"/>
</dbReference>
<feature type="domain" description="Transcription regulator PadR N-terminal" evidence="1">
    <location>
        <begin position="10"/>
        <end position="84"/>
    </location>
</feature>
<dbReference type="EMBL" id="CAFABA010000035">
    <property type="protein sequence ID" value="CAB4827056.1"/>
    <property type="molecule type" value="Genomic_DNA"/>
</dbReference>
<dbReference type="AlphaFoldDB" id="A0A6J7G5L4"/>
<accession>A0A6J7G5L4</accession>
<dbReference type="SUPFAM" id="SSF46785">
    <property type="entry name" value="Winged helix' DNA-binding domain"/>
    <property type="match status" value="1"/>
</dbReference>
<protein>
    <submittedName>
        <fullName evidence="4">Unannotated protein</fullName>
    </submittedName>
</protein>
<organism evidence="4">
    <name type="scientific">freshwater metagenome</name>
    <dbReference type="NCBI Taxonomy" id="449393"/>
    <lineage>
        <taxon>unclassified sequences</taxon>
        <taxon>metagenomes</taxon>
        <taxon>ecological metagenomes</taxon>
    </lineage>
</organism>
<evidence type="ECO:0000313" key="5">
    <source>
        <dbReference type="EMBL" id="CAB4984227.1"/>
    </source>
</evidence>
<dbReference type="EMBL" id="CAFBOS010000022">
    <property type="protein sequence ID" value="CAB4984227.1"/>
    <property type="molecule type" value="Genomic_DNA"/>
</dbReference>
<dbReference type="Pfam" id="PF03551">
    <property type="entry name" value="PadR"/>
    <property type="match status" value="1"/>
</dbReference>
<dbReference type="PANTHER" id="PTHR43252">
    <property type="entry name" value="TRANSCRIPTIONAL REGULATOR YQJI"/>
    <property type="match status" value="1"/>
</dbReference>
<proteinExistence type="predicted"/>
<sequence>MSIPATAYALLGLLSFDRELSGYDLKKWADSSLRFFYWSPAISQIYSELKRLDAMGYVTSREVPQDELRNKRVYRITDEGRAALVEWVEHDDVEPPMLKHSPLLRVWLGHLTTPARLRAILESHRVYAARMRDDALGAATSSAPRPGMEFPAVVTAWSARYYEREIEMIDELLAEISELE</sequence>
<dbReference type="EMBL" id="CAEZYR010000050">
    <property type="protein sequence ID" value="CAB4745996.1"/>
    <property type="molecule type" value="Genomic_DNA"/>
</dbReference>